<gene>
    <name evidence="2" type="ORF">VFH_V121560</name>
</gene>
<proteinExistence type="predicted"/>
<protein>
    <submittedName>
        <fullName evidence="2">Uncharacterized protein</fullName>
    </submittedName>
</protein>
<evidence type="ECO:0000313" key="2">
    <source>
        <dbReference type="EMBL" id="CAI8614263.1"/>
    </source>
</evidence>
<accession>A0AAV1AY90</accession>
<dbReference type="GO" id="GO:0001164">
    <property type="term" value="F:RNA polymerase I core promoter sequence-specific DNA binding"/>
    <property type="evidence" value="ECO:0007669"/>
    <property type="project" value="TreeGrafter"/>
</dbReference>
<keyword evidence="3" id="KW-1185">Reference proteome</keyword>
<name>A0AAV1AY90_VICFA</name>
<dbReference type="PANTHER" id="PTHR15319:SF1">
    <property type="entry name" value="TATA BOX-BINDING PROTEIN-ASSOCIATED FACTOR RNA POLYMERASE I SUBUNIT C"/>
    <property type="match status" value="1"/>
</dbReference>
<reference evidence="2 3" key="1">
    <citation type="submission" date="2023-01" db="EMBL/GenBank/DDBJ databases">
        <authorList>
            <person name="Kreplak J."/>
        </authorList>
    </citation>
    <scope>NUCLEOTIDE SEQUENCE [LARGE SCALE GENOMIC DNA]</scope>
</reference>
<dbReference type="Proteomes" id="UP001157006">
    <property type="component" value="Chromosome 5"/>
</dbReference>
<dbReference type="PANTHER" id="PTHR15319">
    <property type="entry name" value="TATA BOX-BINDING PROTEIN ASSOCIATED FACTOR RNA POLYMERASE I SUBUNIT C"/>
    <property type="match status" value="1"/>
</dbReference>
<dbReference type="EMBL" id="OX451740">
    <property type="protein sequence ID" value="CAI8614263.1"/>
    <property type="molecule type" value="Genomic_DNA"/>
</dbReference>
<dbReference type="InterPro" id="IPR038801">
    <property type="entry name" value="TAF1C"/>
</dbReference>
<evidence type="ECO:0000256" key="1">
    <source>
        <dbReference type="SAM" id="MobiDB-lite"/>
    </source>
</evidence>
<organism evidence="2 3">
    <name type="scientific">Vicia faba</name>
    <name type="common">Broad bean</name>
    <name type="synonym">Faba vulgaris</name>
    <dbReference type="NCBI Taxonomy" id="3906"/>
    <lineage>
        <taxon>Eukaryota</taxon>
        <taxon>Viridiplantae</taxon>
        <taxon>Streptophyta</taxon>
        <taxon>Embryophyta</taxon>
        <taxon>Tracheophyta</taxon>
        <taxon>Spermatophyta</taxon>
        <taxon>Magnoliopsida</taxon>
        <taxon>eudicotyledons</taxon>
        <taxon>Gunneridae</taxon>
        <taxon>Pentapetalae</taxon>
        <taxon>rosids</taxon>
        <taxon>fabids</taxon>
        <taxon>Fabales</taxon>
        <taxon>Fabaceae</taxon>
        <taxon>Papilionoideae</taxon>
        <taxon>50 kb inversion clade</taxon>
        <taxon>NPAAA clade</taxon>
        <taxon>Hologalegina</taxon>
        <taxon>IRL clade</taxon>
        <taxon>Fabeae</taxon>
        <taxon>Vicia</taxon>
    </lineage>
</organism>
<feature type="region of interest" description="Disordered" evidence="1">
    <location>
        <begin position="765"/>
        <end position="787"/>
    </location>
</feature>
<dbReference type="GO" id="GO:0001650">
    <property type="term" value="C:fibrillar center"/>
    <property type="evidence" value="ECO:0007669"/>
    <property type="project" value="TreeGrafter"/>
</dbReference>
<dbReference type="AlphaFoldDB" id="A0AAV1AY90"/>
<evidence type="ECO:0000313" key="3">
    <source>
        <dbReference type="Proteomes" id="UP001157006"/>
    </source>
</evidence>
<sequence length="895" mass="100840">MEFSEEWKSLFPIGGSTVSPLLFSDPHSLGPIFFNPNPNSLTHLFSSTIPSLHLPHHLFTERCLLTSDPSILPSTASSIAPFFDSPHQVIDHNLSHFLHSRIQLLHCRDTPNAVVFFPTGANNENIGFFMLRVKDSVLDTKLDVKGNVFRASTASKSRIFRISLNPVTDSGLGGLSNSSLVIGYLLASSLYSVSWFTVNHNLSLDTPAMSYLGTSQVFKETVVHACWSPHILEESLVLLESGRLFLFDLESRRSTNVFKGTGLRVPWSDFDWTSSEENKAWLSCEFSWHPRILIVARCDAVFLVDLRLTECNVTCLMKIETLRMYAPDVNERFLALSRAGPDDFYFTVASSSLLVLCDVRKPLMPILQWKHNIDEPCYMNVLSLSMLRSHSKVDTYKLASEMGFCIILGSFWNSEFNIFCYGPTVPFRKGSITSKLSKISTTLCAWELPSEINLSSRECHCGICLFREELSKDALPEWIDLQLKKEMVLGFGILSNDLASLLCEPDEHGGFTLVRITSSGKFELQRYHASWSLARKLEDCHEADLRMESHLLRPRSVKENKSVELHYLKLDYLCAYANGNLAQVLTTKLDKTYSNDQEEAPFCSEVHELLCKKLNACGLGHSRSSPAITSIFNDVKLPASFHEVALRKLWTDLPLELLQLAFLSYSECREVNGFNQTKVPLEFLAVPDLPQLPPFFSRKPSLHSDNDIVGPVIPFPVLLVINEVRYGYSDLGSDGFSVEAELGLKYKEVMQVANEIAVSSHSSMRPDDHAVSLAGEEEDPWASSSKPKPFSTYRPIALTFSDTDSVQGKCNDNIYESFIFHVSEKSCKQAESVGAEMFDDLCPIELRFDAPVKNFEDQSLKAYTLLKKKMSNWHEDFDVYKEFCIQSGFEKTVKS</sequence>